<dbReference type="SUPFAM" id="SSF51161">
    <property type="entry name" value="Trimeric LpxA-like enzymes"/>
    <property type="match status" value="1"/>
</dbReference>
<dbReference type="PANTHER" id="PTHR43300:SF6">
    <property type="entry name" value="ACETYLTRANSFERASE YVOF-RELATED"/>
    <property type="match status" value="1"/>
</dbReference>
<keyword evidence="3" id="KW-0012">Acyltransferase</keyword>
<gene>
    <name evidence="3" type="ORF">Q4528_02650</name>
</gene>
<protein>
    <submittedName>
        <fullName evidence="3">Acyltransferase</fullName>
        <ecNumber evidence="3">2.3.1.-</ecNumber>
    </submittedName>
</protein>
<dbReference type="CDD" id="cd04647">
    <property type="entry name" value="LbH_MAT_like"/>
    <property type="match status" value="1"/>
</dbReference>
<sequence length="160" mass="18133">MRKLQTHDRYQKSSINPLWQIYRLIRFPKVFKQTLIIEICRVMPNLKLKNVIYRKYLKMNIGKQTVFAYKVVPDLFYPELITVGNNSVIGYNTTILTHEILVDEFKYGKVQIGHNTLIGANVTILPGVTIGSHVTIGAGTVVSKDVPDCAYAIGNPIKIN</sequence>
<proteinExistence type="predicted"/>
<organism evidence="3 4">
    <name type="scientific">Staphylococcus pasteuri_A</name>
    <dbReference type="NCBI Taxonomy" id="3062664"/>
    <lineage>
        <taxon>Bacteria</taxon>
        <taxon>Bacillati</taxon>
        <taxon>Bacillota</taxon>
        <taxon>Bacilli</taxon>
        <taxon>Bacillales</taxon>
        <taxon>Staphylococcaceae</taxon>
        <taxon>Staphylococcus</taxon>
    </lineage>
</organism>
<evidence type="ECO:0000256" key="2">
    <source>
        <dbReference type="ARBA" id="ARBA00022737"/>
    </source>
</evidence>
<dbReference type="PROSITE" id="PS00101">
    <property type="entry name" value="HEXAPEP_TRANSFERASES"/>
    <property type="match status" value="1"/>
</dbReference>
<evidence type="ECO:0000313" key="4">
    <source>
        <dbReference type="Proteomes" id="UP001170310"/>
    </source>
</evidence>
<name>A0AAW7YNR9_9STAP</name>
<dbReference type="Gene3D" id="2.160.10.10">
    <property type="entry name" value="Hexapeptide repeat proteins"/>
    <property type="match status" value="1"/>
</dbReference>
<comment type="caution">
    <text evidence="3">The sequence shown here is derived from an EMBL/GenBank/DDBJ whole genome shotgun (WGS) entry which is preliminary data.</text>
</comment>
<dbReference type="RefSeq" id="WP_017638170.1">
    <property type="nucleotide sequence ID" value="NZ_JAUOQO010000002.1"/>
</dbReference>
<dbReference type="GeneID" id="72471044"/>
<dbReference type="InterPro" id="IPR001451">
    <property type="entry name" value="Hexapep"/>
</dbReference>
<dbReference type="EC" id="2.3.1.-" evidence="3"/>
<dbReference type="GO" id="GO:0016746">
    <property type="term" value="F:acyltransferase activity"/>
    <property type="evidence" value="ECO:0007669"/>
    <property type="project" value="UniProtKB-KW"/>
</dbReference>
<keyword evidence="2" id="KW-0677">Repeat</keyword>
<keyword evidence="1 3" id="KW-0808">Transferase</keyword>
<reference evidence="3" key="1">
    <citation type="submission" date="2023-07" db="EMBL/GenBank/DDBJ databases">
        <title>Genome content predicts the carbon catabolic preferences of heterotrophic bacteria.</title>
        <authorList>
            <person name="Gralka M."/>
        </authorList>
    </citation>
    <scope>NUCLEOTIDE SEQUENCE</scope>
    <source>
        <strain evidence="3">E2R20</strain>
    </source>
</reference>
<dbReference type="InterPro" id="IPR018357">
    <property type="entry name" value="Hexapep_transf_CS"/>
</dbReference>
<accession>A0AAW7YNR9</accession>
<dbReference type="Pfam" id="PF00132">
    <property type="entry name" value="Hexapep"/>
    <property type="match status" value="1"/>
</dbReference>
<dbReference type="InterPro" id="IPR050179">
    <property type="entry name" value="Trans_hexapeptide_repeat"/>
</dbReference>
<dbReference type="EMBL" id="JAUOQO010000002">
    <property type="protein sequence ID" value="MDO6573048.1"/>
    <property type="molecule type" value="Genomic_DNA"/>
</dbReference>
<dbReference type="AlphaFoldDB" id="A0AAW7YNR9"/>
<dbReference type="InterPro" id="IPR011004">
    <property type="entry name" value="Trimer_LpxA-like_sf"/>
</dbReference>
<evidence type="ECO:0000313" key="3">
    <source>
        <dbReference type="EMBL" id="MDO6573048.1"/>
    </source>
</evidence>
<dbReference type="Proteomes" id="UP001170310">
    <property type="component" value="Unassembled WGS sequence"/>
</dbReference>
<keyword evidence="4" id="KW-1185">Reference proteome</keyword>
<dbReference type="PANTHER" id="PTHR43300">
    <property type="entry name" value="ACETYLTRANSFERASE"/>
    <property type="match status" value="1"/>
</dbReference>
<evidence type="ECO:0000256" key="1">
    <source>
        <dbReference type="ARBA" id="ARBA00022679"/>
    </source>
</evidence>